<dbReference type="InterPro" id="IPR041854">
    <property type="entry name" value="BFD-like_2Fe2S-bd_dom_sf"/>
</dbReference>
<dbReference type="InterPro" id="IPR007419">
    <property type="entry name" value="BFD-like_2Fe2S-bd_dom"/>
</dbReference>
<accession>A0A845A432</accession>
<organism evidence="2 3">
    <name type="scientific">Aurantiacibacter arachoides</name>
    <dbReference type="NCBI Taxonomy" id="1850444"/>
    <lineage>
        <taxon>Bacteria</taxon>
        <taxon>Pseudomonadati</taxon>
        <taxon>Pseudomonadota</taxon>
        <taxon>Alphaproteobacteria</taxon>
        <taxon>Sphingomonadales</taxon>
        <taxon>Erythrobacteraceae</taxon>
        <taxon>Aurantiacibacter</taxon>
    </lineage>
</organism>
<name>A0A845A432_9SPHN</name>
<keyword evidence="3" id="KW-1185">Reference proteome</keyword>
<evidence type="ECO:0000259" key="1">
    <source>
        <dbReference type="Pfam" id="PF04324"/>
    </source>
</evidence>
<dbReference type="Pfam" id="PF04324">
    <property type="entry name" value="Fer2_BFD"/>
    <property type="match status" value="1"/>
</dbReference>
<feature type="domain" description="BFD-like [2Fe-2S]-binding" evidence="1">
    <location>
        <begin position="3"/>
        <end position="47"/>
    </location>
</feature>
<sequence>MFICICNAIRECDVRRAALAANGDAEAVYAMLGKRPQCRQCLDDADAFIMDERRRARVPVAA</sequence>
<dbReference type="OrthoDB" id="7428628at2"/>
<dbReference type="Gene3D" id="1.10.10.1100">
    <property type="entry name" value="BFD-like [2Fe-2S]-binding domain"/>
    <property type="match status" value="1"/>
</dbReference>
<protein>
    <submittedName>
        <fullName evidence="2">Ferredoxin</fullName>
    </submittedName>
</protein>
<gene>
    <name evidence="2" type="ORF">GRI62_01905</name>
</gene>
<dbReference type="Proteomes" id="UP000460626">
    <property type="component" value="Unassembled WGS sequence"/>
</dbReference>
<proteinExistence type="predicted"/>
<evidence type="ECO:0000313" key="3">
    <source>
        <dbReference type="Proteomes" id="UP000460626"/>
    </source>
</evidence>
<evidence type="ECO:0000313" key="2">
    <source>
        <dbReference type="EMBL" id="MXO92359.1"/>
    </source>
</evidence>
<dbReference type="RefSeq" id="WP_131451748.1">
    <property type="nucleotide sequence ID" value="NZ_BMJK01000001.1"/>
</dbReference>
<reference evidence="2 3" key="1">
    <citation type="submission" date="2019-12" db="EMBL/GenBank/DDBJ databases">
        <title>Genomic-based taxomic classification of the family Erythrobacteraceae.</title>
        <authorList>
            <person name="Xu L."/>
        </authorList>
    </citation>
    <scope>NUCLEOTIDE SEQUENCE [LARGE SCALE GENOMIC DNA]</scope>
    <source>
        <strain evidence="2 3">RC4-10-4</strain>
    </source>
</reference>
<dbReference type="EMBL" id="WTYH01000001">
    <property type="protein sequence ID" value="MXO92359.1"/>
    <property type="molecule type" value="Genomic_DNA"/>
</dbReference>
<comment type="caution">
    <text evidence="2">The sequence shown here is derived from an EMBL/GenBank/DDBJ whole genome shotgun (WGS) entry which is preliminary data.</text>
</comment>
<dbReference type="AlphaFoldDB" id="A0A845A432"/>